<keyword evidence="5" id="KW-1185">Reference proteome</keyword>
<keyword evidence="4" id="KW-0808">Transferase</keyword>
<keyword evidence="2" id="KW-0067">ATP-binding</keyword>
<proteinExistence type="predicted"/>
<dbReference type="Proteomes" id="UP000092932">
    <property type="component" value="Chromosome"/>
</dbReference>
<keyword evidence="4" id="KW-0418">Kinase</keyword>
<dbReference type="STRING" id="692370.A6F68_02280"/>
<dbReference type="AlphaFoldDB" id="A0A1B2AF51"/>
<dbReference type="InterPro" id="IPR050445">
    <property type="entry name" value="Bact_polysacc_biosynth/exp"/>
</dbReference>
<dbReference type="KEGG" id="ado:A6F68_02280"/>
<dbReference type="CDD" id="cd05387">
    <property type="entry name" value="BY-kinase"/>
    <property type="match status" value="1"/>
</dbReference>
<dbReference type="EMBL" id="CP016591">
    <property type="protein sequence ID" value="ANY20780.1"/>
    <property type="molecule type" value="Genomic_DNA"/>
</dbReference>
<keyword evidence="1" id="KW-0547">Nucleotide-binding</keyword>
<sequence length="342" mass="35785">MTDQSKIPLPGEPGSEGTRESSLLERASGAFGLDPFSPAKMPVRLDEPQMKRAKAVKRDEPEADAVEPVPVSMPAPEPSLPVSAPQRSIVAPTIVEQPVRFSGPRHTIDREVLLHNGVIVPDAATTALLEEFRIVKRQVIAAAQAAGDAAARRVLVCSPHPGEGKTFCAVNLAIAMAGERDGEVLLVDADFGKPSVLATLGLPTGPGLMDALANPAIKVEDLVIATDIPGLFVLPAGSQTHADSEFLASARTAEVLDRLTRGAPGRMVVFDSPPALAASPAAELAKHVGQALLVCRADRTGRSALEDAVQLLGACPDIKLLLNAAHFSPSGRKFGNYYGYGG</sequence>
<accession>A0A1B2AF51</accession>
<dbReference type="PANTHER" id="PTHR32309">
    <property type="entry name" value="TYROSINE-PROTEIN KINASE"/>
    <property type="match status" value="1"/>
</dbReference>
<evidence type="ECO:0000256" key="2">
    <source>
        <dbReference type="ARBA" id="ARBA00022840"/>
    </source>
</evidence>
<dbReference type="RefSeq" id="WP_067680047.1">
    <property type="nucleotide sequence ID" value="NZ_CP016591.1"/>
</dbReference>
<evidence type="ECO:0000313" key="5">
    <source>
        <dbReference type="Proteomes" id="UP000092932"/>
    </source>
</evidence>
<name>A0A1B2AF51_9SPHN</name>
<gene>
    <name evidence="4" type="primary">ywqD_2</name>
    <name evidence="4" type="ORF">A6F68_02280</name>
</gene>
<dbReference type="EC" id="2.7.10.2" evidence="4"/>
<evidence type="ECO:0000256" key="1">
    <source>
        <dbReference type="ARBA" id="ARBA00022741"/>
    </source>
</evidence>
<dbReference type="Gene3D" id="3.40.50.300">
    <property type="entry name" value="P-loop containing nucleotide triphosphate hydrolases"/>
    <property type="match status" value="1"/>
</dbReference>
<dbReference type="PANTHER" id="PTHR32309:SF31">
    <property type="entry name" value="CAPSULAR EXOPOLYSACCHARIDE FAMILY"/>
    <property type="match status" value="1"/>
</dbReference>
<feature type="compositionally biased region" description="Basic and acidic residues" evidence="3">
    <location>
        <begin position="43"/>
        <end position="60"/>
    </location>
</feature>
<dbReference type="InterPro" id="IPR027417">
    <property type="entry name" value="P-loop_NTPase"/>
</dbReference>
<evidence type="ECO:0000313" key="4">
    <source>
        <dbReference type="EMBL" id="ANY20780.1"/>
    </source>
</evidence>
<dbReference type="SUPFAM" id="SSF52540">
    <property type="entry name" value="P-loop containing nucleoside triphosphate hydrolases"/>
    <property type="match status" value="1"/>
</dbReference>
<reference evidence="4 5" key="1">
    <citation type="submission" date="2016-07" db="EMBL/GenBank/DDBJ databases">
        <title>Complete genome sequence of Altererythrobacter dongtanensis KCTC 22672, a type strain with esterase isolated from tidal flat.</title>
        <authorList>
            <person name="Cheng H."/>
            <person name="Wu Y.-H."/>
            <person name="Zhou P."/>
            <person name="Huo Y.-Y."/>
            <person name="Wang C.-S."/>
            <person name="Xu X.-W."/>
        </authorList>
    </citation>
    <scope>NUCLEOTIDE SEQUENCE [LARGE SCALE GENOMIC DNA]</scope>
    <source>
        <strain evidence="4 5">KCTC 22672</strain>
    </source>
</reference>
<organism evidence="4 5">
    <name type="scientific">Tsuneonella dongtanensis</name>
    <dbReference type="NCBI Taxonomy" id="692370"/>
    <lineage>
        <taxon>Bacteria</taxon>
        <taxon>Pseudomonadati</taxon>
        <taxon>Pseudomonadota</taxon>
        <taxon>Alphaproteobacteria</taxon>
        <taxon>Sphingomonadales</taxon>
        <taxon>Erythrobacteraceae</taxon>
        <taxon>Tsuneonella</taxon>
    </lineage>
</organism>
<dbReference type="InterPro" id="IPR005702">
    <property type="entry name" value="Wzc-like_C"/>
</dbReference>
<protein>
    <submittedName>
        <fullName evidence="4">Tyrosine-protein kinase YwqD</fullName>
        <ecNumber evidence="4">2.7.10.2</ecNumber>
    </submittedName>
</protein>
<dbReference type="GO" id="GO:0004715">
    <property type="term" value="F:non-membrane spanning protein tyrosine kinase activity"/>
    <property type="evidence" value="ECO:0007669"/>
    <property type="project" value="UniProtKB-EC"/>
</dbReference>
<dbReference type="PATRIC" id="fig|692370.5.peg.2293"/>
<evidence type="ECO:0000256" key="3">
    <source>
        <dbReference type="SAM" id="MobiDB-lite"/>
    </source>
</evidence>
<dbReference type="OrthoDB" id="9775724at2"/>
<feature type="region of interest" description="Disordered" evidence="3">
    <location>
        <begin position="1"/>
        <end position="84"/>
    </location>
</feature>